<evidence type="ECO:0008006" key="2">
    <source>
        <dbReference type="Google" id="ProtNLM"/>
    </source>
</evidence>
<proteinExistence type="predicted"/>
<protein>
    <recommendedName>
        <fullName evidence="2">Lipoprotein</fullName>
    </recommendedName>
</protein>
<dbReference type="AlphaFoldDB" id="A0A7C0Y692"/>
<dbReference type="PROSITE" id="PS51257">
    <property type="entry name" value="PROKAR_LIPOPROTEIN"/>
    <property type="match status" value="1"/>
</dbReference>
<comment type="caution">
    <text evidence="1">The sequence shown here is derived from an EMBL/GenBank/DDBJ whole genome shotgun (WGS) entry which is preliminary data.</text>
</comment>
<organism evidence="1">
    <name type="scientific">Desulfofervidus auxilii</name>
    <dbReference type="NCBI Taxonomy" id="1621989"/>
    <lineage>
        <taxon>Bacteria</taxon>
        <taxon>Pseudomonadati</taxon>
        <taxon>Thermodesulfobacteriota</taxon>
        <taxon>Candidatus Desulfofervidia</taxon>
        <taxon>Candidatus Desulfofervidales</taxon>
        <taxon>Candidatus Desulfofervidaceae</taxon>
        <taxon>Candidatus Desulfofervidus</taxon>
    </lineage>
</organism>
<accession>A0A7C0Y692</accession>
<evidence type="ECO:0000313" key="1">
    <source>
        <dbReference type="EMBL" id="HDD45461.1"/>
    </source>
</evidence>
<dbReference type="Proteomes" id="UP000886289">
    <property type="component" value="Unassembled WGS sequence"/>
</dbReference>
<reference evidence="1" key="1">
    <citation type="journal article" date="2020" name="mSystems">
        <title>Genome- and Community-Level Interaction Insights into Carbon Utilization and Element Cycling Functions of Hydrothermarchaeota in Hydrothermal Sediment.</title>
        <authorList>
            <person name="Zhou Z."/>
            <person name="Liu Y."/>
            <person name="Xu W."/>
            <person name="Pan J."/>
            <person name="Luo Z.H."/>
            <person name="Li M."/>
        </authorList>
    </citation>
    <scope>NUCLEOTIDE SEQUENCE [LARGE SCALE GENOMIC DNA]</scope>
    <source>
        <strain evidence="1">HyVt-233</strain>
    </source>
</reference>
<dbReference type="EMBL" id="DRBS01000428">
    <property type="protein sequence ID" value="HDD45461.1"/>
    <property type="molecule type" value="Genomic_DNA"/>
</dbReference>
<sequence length="145" mass="16648">MGKKGLVIFFLILIGCTTTKTIMVPSGERKPNVYEVYQTVLDTFQELTIPVEFQDPPYSLESIWMYWPPHTANKIIGFPLTWWKYRAIIQENTVILEAEGRGISLCPLTPLILVNFTPAPIDWVAKALQQNLKTMDITVKIHIRE</sequence>
<gene>
    <name evidence="1" type="ORF">ENG63_11505</name>
</gene>
<name>A0A7C0Y692_DESA2</name>